<comment type="caution">
    <text evidence="1">The sequence shown here is derived from an EMBL/GenBank/DDBJ whole genome shotgun (WGS) entry which is preliminary data.</text>
</comment>
<proteinExistence type="predicted"/>
<accession>A0ABT1I381</accession>
<keyword evidence="2" id="KW-1185">Reference proteome</keyword>
<evidence type="ECO:0000313" key="2">
    <source>
        <dbReference type="Proteomes" id="UP001205311"/>
    </source>
</evidence>
<dbReference type="EMBL" id="JAMTCP010000061">
    <property type="protein sequence ID" value="MCP2262260.1"/>
    <property type="molecule type" value="Genomic_DNA"/>
</dbReference>
<reference evidence="1 2" key="1">
    <citation type="submission" date="2022-06" db="EMBL/GenBank/DDBJ databases">
        <title>Genomic Encyclopedia of Archaeal and Bacterial Type Strains, Phase II (KMG-II): from individual species to whole genera.</title>
        <authorList>
            <person name="Goeker M."/>
        </authorList>
    </citation>
    <scope>NUCLEOTIDE SEQUENCE [LARGE SCALE GENOMIC DNA]</scope>
    <source>
        <strain evidence="1 2">DSM 40477</strain>
    </source>
</reference>
<protein>
    <submittedName>
        <fullName evidence="1">Uncharacterized protein</fullName>
    </submittedName>
</protein>
<name>A0ABT1I381_STRSD</name>
<organism evidence="1 2">
    <name type="scientific">Streptoalloteichus tenebrarius (strain ATCC 17920 / DSM 40477 / JCM 4838 / CBS 697.72 / NBRC 16177 / NCIMB 11028 / NRRL B-12390 / A12253. 1 / ISP 5477)</name>
    <name type="common">Streptomyces tenebrarius</name>
    <dbReference type="NCBI Taxonomy" id="1933"/>
    <lineage>
        <taxon>Bacteria</taxon>
        <taxon>Bacillati</taxon>
        <taxon>Actinomycetota</taxon>
        <taxon>Actinomycetes</taxon>
        <taxon>Pseudonocardiales</taxon>
        <taxon>Pseudonocardiaceae</taxon>
        <taxon>Streptoalloteichus</taxon>
    </lineage>
</organism>
<evidence type="ECO:0000313" key="1">
    <source>
        <dbReference type="EMBL" id="MCP2262260.1"/>
    </source>
</evidence>
<dbReference type="Proteomes" id="UP001205311">
    <property type="component" value="Unassembled WGS sequence"/>
</dbReference>
<sequence>MSDDRKWSVSCRDGAGRRRDLRVAVRQGQVVLVPPSGEALVLAPLAVGRLRAALREAVLAAASEAD</sequence>
<gene>
    <name evidence="1" type="ORF">LX15_005994</name>
</gene>